<organism evidence="1 2">
    <name type="scientific">Microbacterium marinum</name>
    <dbReference type="NCBI Taxonomy" id="421115"/>
    <lineage>
        <taxon>Bacteria</taxon>
        <taxon>Bacillati</taxon>
        <taxon>Actinomycetota</taxon>
        <taxon>Actinomycetes</taxon>
        <taxon>Micrococcales</taxon>
        <taxon>Microbacteriaceae</taxon>
        <taxon>Microbacterium</taxon>
    </lineage>
</organism>
<name>A0A7W7FIQ3_9MICO</name>
<dbReference type="RefSeq" id="WP_184220930.1">
    <property type="nucleotide sequence ID" value="NZ_JACHMD010000001.1"/>
</dbReference>
<accession>A0A7W7FIQ3</accession>
<comment type="caution">
    <text evidence="1">The sequence shown here is derived from an EMBL/GenBank/DDBJ whole genome shotgun (WGS) entry which is preliminary data.</text>
</comment>
<keyword evidence="2" id="KW-1185">Reference proteome</keyword>
<protein>
    <submittedName>
        <fullName evidence="1">Uncharacterized protein</fullName>
    </submittedName>
</protein>
<evidence type="ECO:0000313" key="2">
    <source>
        <dbReference type="Proteomes" id="UP000573729"/>
    </source>
</evidence>
<evidence type="ECO:0000313" key="1">
    <source>
        <dbReference type="EMBL" id="MBB4667656.1"/>
    </source>
</evidence>
<dbReference type="Proteomes" id="UP000573729">
    <property type="component" value="Unassembled WGS sequence"/>
</dbReference>
<proteinExistence type="predicted"/>
<gene>
    <name evidence="1" type="ORF">BKA24_002365</name>
</gene>
<reference evidence="1 2" key="1">
    <citation type="submission" date="2020-08" db="EMBL/GenBank/DDBJ databases">
        <title>Sequencing the genomes of 1000 actinobacteria strains.</title>
        <authorList>
            <person name="Klenk H.-P."/>
        </authorList>
    </citation>
    <scope>NUCLEOTIDE SEQUENCE [LARGE SCALE GENOMIC DNA]</scope>
    <source>
        <strain evidence="1 2">DSM 24947</strain>
    </source>
</reference>
<dbReference type="AlphaFoldDB" id="A0A7W7FIQ3"/>
<dbReference type="EMBL" id="JACHMD010000001">
    <property type="protein sequence ID" value="MBB4667656.1"/>
    <property type="molecule type" value="Genomic_DNA"/>
</dbReference>
<sequence length="88" mass="10147">MLAQILAQRAQRRDRCRWRGVGDYQILIGYRGVIDEMSVRRGVEVTYRVGFMIYHDTLPAAIIMCPADQQQACLDEMDRLVEELGDAE</sequence>